<organism evidence="2 3">
    <name type="scientific">Candidatus Coatesbacteria bacterium 4484_99</name>
    <dbReference type="NCBI Taxonomy" id="1970774"/>
    <lineage>
        <taxon>Bacteria</taxon>
        <taxon>Candidatus Coatesiibacteriota</taxon>
    </lineage>
</organism>
<protein>
    <recommendedName>
        <fullName evidence="4">Gingipain domain-containing protein</fullName>
    </recommendedName>
</protein>
<keyword evidence="1" id="KW-0732">Signal</keyword>
<gene>
    <name evidence="2" type="ORF">B6D57_04415</name>
</gene>
<feature type="signal peptide" evidence="1">
    <location>
        <begin position="1"/>
        <end position="19"/>
    </location>
</feature>
<proteinExistence type="predicted"/>
<dbReference type="AlphaFoldDB" id="A0A1W9S020"/>
<dbReference type="Proteomes" id="UP000192611">
    <property type="component" value="Unassembled WGS sequence"/>
</dbReference>
<evidence type="ECO:0000313" key="3">
    <source>
        <dbReference type="Proteomes" id="UP000192611"/>
    </source>
</evidence>
<dbReference type="EMBL" id="NATQ01000091">
    <property type="protein sequence ID" value="OQX90188.1"/>
    <property type="molecule type" value="Genomic_DNA"/>
</dbReference>
<evidence type="ECO:0000313" key="2">
    <source>
        <dbReference type="EMBL" id="OQX90188.1"/>
    </source>
</evidence>
<feature type="chain" id="PRO_5012732751" description="Gingipain domain-containing protein" evidence="1">
    <location>
        <begin position="20"/>
        <end position="278"/>
    </location>
</feature>
<name>A0A1W9S020_9BACT</name>
<accession>A0A1W9S020</accession>
<evidence type="ECO:0000256" key="1">
    <source>
        <dbReference type="SAM" id="SignalP"/>
    </source>
</evidence>
<comment type="caution">
    <text evidence="2">The sequence shown here is derived from an EMBL/GenBank/DDBJ whole genome shotgun (WGS) entry which is preliminary data.</text>
</comment>
<sequence length="278" mass="30509">MRVTIIILATFIFAVFALAQSPSKAGDEVASTSAILHSGGVSPLNPQDDRILIVLDSEGVFGGNYSSQYEDSFDRINYTDYEVVTSAPDYDEMVNYEFVFWTTFDDWWTNSGFNATNQSDVSAFLDEGDKFFMLMGQDAIYGSGFTAFYTDYLGVDSVTEDVYNNEAYINMSGASGTFCEGISGGFMASILYSANNFYSDDLTPTADAMELFITDENYTTCVAYDSGTFKTSFATTEYGCADGDDLLDDIMLAHLQWFGMSPTIIDSSSVGVVKALFK</sequence>
<reference evidence="3" key="1">
    <citation type="submission" date="2017-03" db="EMBL/GenBank/DDBJ databases">
        <title>Novel pathways for hydrocarbon cycling and metabolic interdependencies in hydrothermal sediment communities.</title>
        <authorList>
            <person name="Dombrowski N."/>
            <person name="Seitz K."/>
            <person name="Teske A."/>
            <person name="Baker B."/>
        </authorList>
    </citation>
    <scope>NUCLEOTIDE SEQUENCE [LARGE SCALE GENOMIC DNA]</scope>
</reference>
<evidence type="ECO:0008006" key="4">
    <source>
        <dbReference type="Google" id="ProtNLM"/>
    </source>
</evidence>